<feature type="region of interest" description="Disordered" evidence="1">
    <location>
        <begin position="1221"/>
        <end position="1242"/>
    </location>
</feature>
<dbReference type="Pfam" id="PF03564">
    <property type="entry name" value="DUF1759"/>
    <property type="match status" value="1"/>
</dbReference>
<dbReference type="Gene3D" id="1.10.340.70">
    <property type="match status" value="1"/>
</dbReference>
<dbReference type="Gene3D" id="3.30.70.270">
    <property type="match status" value="1"/>
</dbReference>
<dbReference type="PANTHER" id="PTHR47331">
    <property type="entry name" value="PHD-TYPE DOMAIN-CONTAINING PROTEIN"/>
    <property type="match status" value="1"/>
</dbReference>
<dbReference type="Pfam" id="PF05380">
    <property type="entry name" value="Peptidase_A17"/>
    <property type="match status" value="1"/>
</dbReference>
<dbReference type="Pfam" id="PF17921">
    <property type="entry name" value="Integrase_H2C2"/>
    <property type="match status" value="1"/>
</dbReference>
<keyword evidence="3" id="KW-1185">Reference proteome</keyword>
<accession>A0ABM4TNF2</accession>
<proteinExistence type="predicted"/>
<evidence type="ECO:0000259" key="2">
    <source>
        <dbReference type="Pfam" id="PF17921"/>
    </source>
</evidence>
<dbReference type="InterPro" id="IPR005312">
    <property type="entry name" value="DUF1759"/>
</dbReference>
<organism evidence="3 4">
    <name type="scientific">Drosophila suzukii</name>
    <name type="common">Spotted-wing drosophila fruit fly</name>
    <dbReference type="NCBI Taxonomy" id="28584"/>
    <lineage>
        <taxon>Eukaryota</taxon>
        <taxon>Metazoa</taxon>
        <taxon>Ecdysozoa</taxon>
        <taxon>Arthropoda</taxon>
        <taxon>Hexapoda</taxon>
        <taxon>Insecta</taxon>
        <taxon>Pterygota</taxon>
        <taxon>Neoptera</taxon>
        <taxon>Endopterygota</taxon>
        <taxon>Diptera</taxon>
        <taxon>Brachycera</taxon>
        <taxon>Muscomorpha</taxon>
        <taxon>Ephydroidea</taxon>
        <taxon>Drosophilidae</taxon>
        <taxon>Drosophila</taxon>
        <taxon>Sophophora</taxon>
    </lineage>
</organism>
<dbReference type="Gene3D" id="3.10.10.10">
    <property type="entry name" value="HIV Type 1 Reverse Transcriptase, subunit A, domain 1"/>
    <property type="match status" value="1"/>
</dbReference>
<dbReference type="InterPro" id="IPR043502">
    <property type="entry name" value="DNA/RNA_pol_sf"/>
</dbReference>
<dbReference type="PANTHER" id="PTHR47331:SF1">
    <property type="entry name" value="GAG-LIKE PROTEIN"/>
    <property type="match status" value="1"/>
</dbReference>
<dbReference type="GeneID" id="139352764"/>
<name>A0ABM4TNF2_DROSZ</name>
<dbReference type="InterPro" id="IPR008042">
    <property type="entry name" value="Retrotrans_Pao"/>
</dbReference>
<feature type="domain" description="Integrase zinc-binding" evidence="2">
    <location>
        <begin position="1127"/>
        <end position="1179"/>
    </location>
</feature>
<dbReference type="SUPFAM" id="SSF56672">
    <property type="entry name" value="DNA/RNA polymerases"/>
    <property type="match status" value="1"/>
</dbReference>
<evidence type="ECO:0000256" key="1">
    <source>
        <dbReference type="SAM" id="MobiDB-lite"/>
    </source>
</evidence>
<protein>
    <recommendedName>
        <fullName evidence="2">Integrase zinc-binding domain-containing protein</fullName>
    </recommendedName>
</protein>
<evidence type="ECO:0000313" key="3">
    <source>
        <dbReference type="Proteomes" id="UP001652628"/>
    </source>
</evidence>
<dbReference type="InterPro" id="IPR043128">
    <property type="entry name" value="Rev_trsase/Diguanyl_cyclase"/>
</dbReference>
<feature type="region of interest" description="Disordered" evidence="1">
    <location>
        <begin position="136"/>
        <end position="155"/>
    </location>
</feature>
<evidence type="ECO:0000313" key="4">
    <source>
        <dbReference type="RefSeq" id="XP_070851495.1"/>
    </source>
</evidence>
<sequence>MALTETNYSVAWNLVVKRYNNFRLQFMYNMNALYGIEPLSKEIAVDLGNLLNLANVCISEFRRLHIAIDSCDHWLVHHLLTKLPISTTQAWEHSLGNNVEIPTFTKLEVFLHNRLVSIDLIESRKPAVPVISSIQSTNHRQTTRPSGNSTVRGHSFHSTLESGSIRCSLCQQNHVLRRCPDFLAKDCFARKVIVDRSKACINCLSASHSLSQCSSNRNCSQCGQRHHTLLHFPNAQQSSSLTPEVSRQHASDSGRSAAAVQNAPSTQLFSAVASHLNSTTLLATALVRIVNNSTGQSALVRALIDHGSEGTLITENIVQALRLKRHPVRAEITGIGNTSHNQCRHSTDFTIISCSGSDFNAYVSSAFILRSLTDPNFIKSGRIDLLIGVDTIPQLMLPDIRKGTVAEPIAQNTQLGWIVFGPAEAAQTTSISIRCNLANLSNMVQRFFELDQVSTTRQLNAEEKWCEDHFQQTHIRQPNGKYLVRLPLKTLFDPAQVIGRSRQIALNRFHALERKLNHRPDFSQQYASTIQEYFDLKQIKEVNGSEEEHTRINAQRQLSISACTVPHHAVIKDDSLTTKMRVVYDASCKTSNGRSLNDILCTGPALQNDLGGVILNWRLHRYVFVADITKMYRCIDMHEEDAQYQRIFWRDEKGLIKEYFLTTVTFGTASAPFTAIRVIHQIASDERESYPLAEHVLKKEIYVDDVQSGHETIDGFLKIRNDVIAALQSAGMELKKWASNHPDILESIPTTDLSNIARLFDPLGYLAPVIIAAKILLKEVWSFRIERKDEPPASLDWDDTLPDQLAERWRQLIQELPDIEEIHIPRWLGFDLTHASTLQLHMFCDGSSMAYAACAYLRASCTDGSVQVNLLAARSRVTPVKPLTIPRVQLSGALLCTQLADWIVNQLQASHHTISVHYWSDAMIVLYWISGDPRRWKTFVSNRIGAILEASSPSQWRHVLTQENPADCATRGLTPSQLKHHTLWWNGPHWLHLSEEHWPVNPVQSPKSELISGEQSLKHIGAHISYVKRFIYNTRHKKADRLTGPIQVSEFQQALFALVRMVQQEVYSEELSRLRSNKFLSKHNKLSQLSPFLDVEGLMRVKGRLKNALQLSMSQRTPIILPKAHHLTILVIRNAHHNTLHGGVQLTLSTIHQVFWIVNGRQAVKRILRQCVACFKHRPSPSSQLTGDLPAHRVNPPKRAFEATGVDYTASQADLALVSSEATNSDENAGAEELNPGGQETMLENNQTRNVGIPRITMTPGEGQRPLDVILDADSEELSFPSIYAGVKRPSSESNTTVVRSELRNVNEEVVELTNDS</sequence>
<dbReference type="InterPro" id="IPR041588">
    <property type="entry name" value="Integrase_H2C2"/>
</dbReference>
<gene>
    <name evidence="4" type="primary">LOC139352764</name>
</gene>
<dbReference type="Proteomes" id="UP001652628">
    <property type="component" value="Chromosome 3"/>
</dbReference>
<dbReference type="RefSeq" id="XP_070851495.1">
    <property type="nucleotide sequence ID" value="XM_070995394.1"/>
</dbReference>
<reference evidence="4" key="1">
    <citation type="submission" date="2025-08" db="UniProtKB">
        <authorList>
            <consortium name="RefSeq"/>
        </authorList>
    </citation>
    <scope>IDENTIFICATION</scope>
</reference>
<feature type="region of interest" description="Disordered" evidence="1">
    <location>
        <begin position="237"/>
        <end position="257"/>
    </location>
</feature>